<evidence type="ECO:0000256" key="2">
    <source>
        <dbReference type="SAM" id="MobiDB-lite"/>
    </source>
</evidence>
<feature type="compositionally biased region" description="Polar residues" evidence="2">
    <location>
        <begin position="522"/>
        <end position="532"/>
    </location>
</feature>
<dbReference type="PANTHER" id="PTHR30461">
    <property type="entry name" value="DNA-INVERTASE FROM LAMBDOID PROPHAGE"/>
    <property type="match status" value="1"/>
</dbReference>
<dbReference type="SMART" id="SM00857">
    <property type="entry name" value="Resolvase"/>
    <property type="match status" value="1"/>
</dbReference>
<dbReference type="Pfam" id="PF13408">
    <property type="entry name" value="Zn_ribbon_recom"/>
    <property type="match status" value="1"/>
</dbReference>
<dbReference type="Proteomes" id="UP001315967">
    <property type="component" value="Chromosome"/>
</dbReference>
<protein>
    <submittedName>
        <fullName evidence="5">Recombinase family protein</fullName>
    </submittedName>
</protein>
<feature type="domain" description="Resolvase/invertase-type recombinase catalytic" evidence="3">
    <location>
        <begin position="8"/>
        <end position="156"/>
    </location>
</feature>
<dbReference type="Gene3D" id="3.40.50.1390">
    <property type="entry name" value="Resolvase, N-terminal catalytic domain"/>
    <property type="match status" value="1"/>
</dbReference>
<keyword evidence="6" id="KW-1185">Reference proteome</keyword>
<sequence>MEMSKTIRAVYYTRVSTAEQAISGYSLGAQKKVINDYCQQKGYLLVGGYSDEGISGKSIENRYQLQDLLDDSKEGLFDVVIIWKLSRLSRRLIDTISIIEELQENNVGLESISEKTDFTSSTGWFMTQVMASMNEFERNVIAENVSLGHKSKALNGEWNGNRVLGYDNLQNKTHKNTLVVNQDEAKIIKHIYNSYIGGMGLRAIANDLNQQGYVTKKGNPFSSVAVKDILENPVYCGDIVYGRNAKNIKELQGNPIKSKGKHEAIIDKTTWNKVAQLREIRSRNPEKSRTGANILTGIIKCPQCGGHMVINNSYYKKKDGTKVHKKYYVCGTFKNKGSSVCRGNGINAEIAEQKVADRLEGLLNSPDLIKHLLTKMKEENTVGKEQLKRKRLKTTEKIIKIQNNVLVYQEKIESEPDFSDIWQEAILRLKSEITELQNEILALDKRLEKDFSDYDINQVVSIVNRLVRLAKGTKNKEVLKDIYLAFIKEIQWNKNTEKFDILLCFNEANIAEYLKMNPSPDPNDSPQINTPKIESDDKKNLQDGRFFLRSPIEFWI</sequence>
<dbReference type="InterPro" id="IPR036162">
    <property type="entry name" value="Resolvase-like_N_sf"/>
</dbReference>
<dbReference type="SUPFAM" id="SSF53041">
    <property type="entry name" value="Resolvase-like"/>
    <property type="match status" value="1"/>
</dbReference>
<dbReference type="RefSeq" id="WP_313792765.1">
    <property type="nucleotide sequence ID" value="NZ_CP102453.1"/>
</dbReference>
<evidence type="ECO:0000313" key="6">
    <source>
        <dbReference type="Proteomes" id="UP001315967"/>
    </source>
</evidence>
<dbReference type="InterPro" id="IPR025827">
    <property type="entry name" value="Zn_ribbon_recom_dom"/>
</dbReference>
<accession>A0ABY5P3G5</accession>
<name>A0ABY5P3G5_9LACT</name>
<evidence type="ECO:0000259" key="3">
    <source>
        <dbReference type="PROSITE" id="PS51736"/>
    </source>
</evidence>
<evidence type="ECO:0000259" key="4">
    <source>
        <dbReference type="PROSITE" id="PS51737"/>
    </source>
</evidence>
<dbReference type="Pfam" id="PF07508">
    <property type="entry name" value="Recombinase"/>
    <property type="match status" value="1"/>
</dbReference>
<proteinExistence type="predicted"/>
<feature type="domain" description="Recombinase" evidence="4">
    <location>
        <begin position="163"/>
        <end position="284"/>
    </location>
</feature>
<feature type="region of interest" description="Disordered" evidence="2">
    <location>
        <begin position="516"/>
        <end position="538"/>
    </location>
</feature>
<dbReference type="InterPro" id="IPR011109">
    <property type="entry name" value="DNA_bind_recombinase_dom"/>
</dbReference>
<dbReference type="PROSITE" id="PS51736">
    <property type="entry name" value="RECOMBINASES_3"/>
    <property type="match status" value="1"/>
</dbReference>
<dbReference type="CDD" id="cd00338">
    <property type="entry name" value="Ser_Recombinase"/>
    <property type="match status" value="1"/>
</dbReference>
<dbReference type="Pfam" id="PF00239">
    <property type="entry name" value="Resolvase"/>
    <property type="match status" value="1"/>
</dbReference>
<reference evidence="5 6" key="1">
    <citation type="submission" date="2022-08" db="EMBL/GenBank/DDBJ databases">
        <title>Aerococcaceae sp. nov isolated from spoiled eye mask.</title>
        <authorList>
            <person name="Zhou G."/>
            <person name="Xie X.-B."/>
            <person name="Shi Q.-S."/>
            <person name="Wang Y.-S."/>
            <person name="Wen X."/>
            <person name="Peng H."/>
            <person name="Yang X.-J."/>
            <person name="Tao H.-B."/>
            <person name="Huang X.-M."/>
        </authorList>
    </citation>
    <scope>NUCLEOTIDE SEQUENCE [LARGE SCALE GENOMIC DNA]</scope>
    <source>
        <strain evidence="6">DM20194951</strain>
    </source>
</reference>
<organism evidence="5 6">
    <name type="scientific">Fundicoccus culcitae</name>
    <dbReference type="NCBI Taxonomy" id="2969821"/>
    <lineage>
        <taxon>Bacteria</taxon>
        <taxon>Bacillati</taxon>
        <taxon>Bacillota</taxon>
        <taxon>Bacilli</taxon>
        <taxon>Lactobacillales</taxon>
        <taxon>Aerococcaceae</taxon>
        <taxon>Fundicoccus</taxon>
    </lineage>
</organism>
<dbReference type="EMBL" id="CP102453">
    <property type="protein sequence ID" value="UUX33263.1"/>
    <property type="molecule type" value="Genomic_DNA"/>
</dbReference>
<dbReference type="PROSITE" id="PS51737">
    <property type="entry name" value="RECOMBINASE_DNA_BIND"/>
    <property type="match status" value="1"/>
</dbReference>
<dbReference type="Gene3D" id="3.90.1750.20">
    <property type="entry name" value="Putative Large Serine Recombinase, Chain B, Domain 2"/>
    <property type="match status" value="1"/>
</dbReference>
<gene>
    <name evidence="5" type="ORF">NRE15_10150</name>
</gene>
<dbReference type="PANTHER" id="PTHR30461:SF23">
    <property type="entry name" value="DNA RECOMBINASE-RELATED"/>
    <property type="match status" value="1"/>
</dbReference>
<evidence type="ECO:0000313" key="5">
    <source>
        <dbReference type="EMBL" id="UUX33263.1"/>
    </source>
</evidence>
<feature type="coiled-coil region" evidence="1">
    <location>
        <begin position="384"/>
        <end position="446"/>
    </location>
</feature>
<dbReference type="InterPro" id="IPR006119">
    <property type="entry name" value="Resolv_N"/>
</dbReference>
<dbReference type="InterPro" id="IPR038109">
    <property type="entry name" value="DNA_bind_recomb_sf"/>
</dbReference>
<keyword evidence="1" id="KW-0175">Coiled coil</keyword>
<evidence type="ECO:0000256" key="1">
    <source>
        <dbReference type="SAM" id="Coils"/>
    </source>
</evidence>
<dbReference type="InterPro" id="IPR050639">
    <property type="entry name" value="SSR_resolvase"/>
</dbReference>